<sequence length="174" mass="19270">MRLQSIYKFHAYTSVFFLPFALLFALSGAAFLLGFNANSGAKIRKWHVEKSSKMDLDFLLDFLKTHNIPQPSKLAPRKRRGDLIIGTPAYEIEFDPKQSVVSVIQRSFLGVLMQVHKGRAGVVLKAFGVVFGVFSCFFYISGLLMGFKRKNTASILSAFLLGTAVLGGFLALVL</sequence>
<dbReference type="InterPro" id="IPR005625">
    <property type="entry name" value="PepSY-ass_TM"/>
</dbReference>
<dbReference type="OrthoDB" id="5327112at2"/>
<accession>A0A0K2XCW4</accession>
<dbReference type="EMBL" id="CDMN01000045">
    <property type="protein sequence ID" value="CRF44589.1"/>
    <property type="molecule type" value="Genomic_DNA"/>
</dbReference>
<reference evidence="6 7" key="2">
    <citation type="submission" date="2014-12" db="EMBL/GenBank/DDBJ databases">
        <authorList>
            <person name="Jaenicke S."/>
        </authorList>
    </citation>
    <scope>NUCLEOTIDE SEQUENCE [LARGE SCALE GENOMIC DNA]</scope>
</reference>
<evidence type="ECO:0000313" key="6">
    <source>
        <dbReference type="Proteomes" id="UP000041394"/>
    </source>
</evidence>
<dbReference type="EMBL" id="CDML01000036">
    <property type="protein sequence ID" value="CRF41297.1"/>
    <property type="molecule type" value="Genomic_DNA"/>
</dbReference>
<dbReference type="Proteomes" id="UP000045175">
    <property type="component" value="Unassembled WGS sequence"/>
</dbReference>
<keyword evidence="5" id="KW-1185">Reference proteome</keyword>
<evidence type="ECO:0000256" key="1">
    <source>
        <dbReference type="SAM" id="Phobius"/>
    </source>
</evidence>
<dbReference type="Proteomes" id="UP000038622">
    <property type="component" value="Unassembled WGS sequence"/>
</dbReference>
<dbReference type="Proteomes" id="UP000041394">
    <property type="component" value="Unassembled WGS sequence"/>
</dbReference>
<evidence type="ECO:0000313" key="2">
    <source>
        <dbReference type="EMBL" id="CRF41297.1"/>
    </source>
</evidence>
<keyword evidence="1" id="KW-0472">Membrane</keyword>
<evidence type="ECO:0008006" key="8">
    <source>
        <dbReference type="Google" id="ProtNLM"/>
    </source>
</evidence>
<gene>
    <name evidence="2" type="ORF">HAL011_10880</name>
    <name evidence="3" type="ORF">HAL013_07630</name>
    <name evidence="4" type="ORF">HAL09_11800</name>
</gene>
<feature type="transmembrane region" description="Helical" evidence="1">
    <location>
        <begin position="122"/>
        <end position="147"/>
    </location>
</feature>
<dbReference type="AlphaFoldDB" id="A0A0K2XCW4"/>
<protein>
    <recommendedName>
        <fullName evidence="8">Integral membrane protein</fullName>
    </recommendedName>
</protein>
<evidence type="ECO:0000313" key="3">
    <source>
        <dbReference type="EMBL" id="CRF42569.1"/>
    </source>
</evidence>
<dbReference type="EMBL" id="CDMH01000037">
    <property type="protein sequence ID" value="CRF42569.1"/>
    <property type="molecule type" value="Genomic_DNA"/>
</dbReference>
<proteinExistence type="predicted"/>
<keyword evidence="1" id="KW-0812">Transmembrane</keyword>
<evidence type="ECO:0000313" key="7">
    <source>
        <dbReference type="Proteomes" id="UP000045175"/>
    </source>
</evidence>
<reference evidence="5" key="3">
    <citation type="submission" date="2014-12" db="EMBL/GenBank/DDBJ databases">
        <authorList>
            <person name="Smet A."/>
        </authorList>
    </citation>
    <scope>NUCLEOTIDE SEQUENCE [LARGE SCALE GENOMIC DNA]</scope>
</reference>
<evidence type="ECO:0000313" key="4">
    <source>
        <dbReference type="EMBL" id="CRF44589.1"/>
    </source>
</evidence>
<feature type="transmembrane region" description="Helical" evidence="1">
    <location>
        <begin position="12"/>
        <end position="35"/>
    </location>
</feature>
<dbReference type="RefSeq" id="WP_053941191.1">
    <property type="nucleotide sequence ID" value="NZ_CDMH01000037.1"/>
</dbReference>
<feature type="transmembrane region" description="Helical" evidence="1">
    <location>
        <begin position="153"/>
        <end position="173"/>
    </location>
</feature>
<name>A0A0K2XCW4_9HELI</name>
<evidence type="ECO:0000313" key="5">
    <source>
        <dbReference type="Proteomes" id="UP000038622"/>
    </source>
</evidence>
<dbReference type="Pfam" id="PF03929">
    <property type="entry name" value="PepSY_TM"/>
    <property type="match status" value="1"/>
</dbReference>
<reference evidence="3" key="1">
    <citation type="submission" date="2014-12" db="EMBL/GenBank/DDBJ databases">
        <title>Whole genome sequences of four Staphylococcus schleiferi canine isolates.</title>
        <authorList>
            <person name="Misic A.M."/>
            <person name="Cain C."/>
            <person name="Morris D.O."/>
            <person name="Rankin S."/>
            <person name="Beiting D."/>
        </authorList>
    </citation>
    <scope>NUCLEOTIDE SEQUENCE</scope>
    <source>
        <strain evidence="2">ASB11</strain>
        <strain evidence="3">ASB13</strain>
        <strain evidence="4">ASB9</strain>
    </source>
</reference>
<organism evidence="3 7">
    <name type="scientific">Helicobacter ailurogastricus</name>
    <dbReference type="NCBI Taxonomy" id="1578720"/>
    <lineage>
        <taxon>Bacteria</taxon>
        <taxon>Pseudomonadati</taxon>
        <taxon>Campylobacterota</taxon>
        <taxon>Epsilonproteobacteria</taxon>
        <taxon>Campylobacterales</taxon>
        <taxon>Helicobacteraceae</taxon>
        <taxon>Helicobacter</taxon>
    </lineage>
</organism>
<keyword evidence="1" id="KW-1133">Transmembrane helix</keyword>
<dbReference type="STRING" id="1578720.HAL011_10880"/>